<feature type="domain" description="Gamma-glutamylcyclotransferase AIG2-like" evidence="1">
    <location>
        <begin position="6"/>
        <end position="126"/>
    </location>
</feature>
<organism evidence="2 3">
    <name type="scientific">Methylophaga lonarensis MPL</name>
    <dbReference type="NCBI Taxonomy" id="1286106"/>
    <lineage>
        <taxon>Bacteria</taxon>
        <taxon>Pseudomonadati</taxon>
        <taxon>Pseudomonadota</taxon>
        <taxon>Gammaproteobacteria</taxon>
        <taxon>Thiotrichales</taxon>
        <taxon>Piscirickettsiaceae</taxon>
        <taxon>Methylophaga</taxon>
    </lineage>
</organism>
<dbReference type="EMBL" id="APHR01000013">
    <property type="protein sequence ID" value="EMR13842.1"/>
    <property type="molecule type" value="Genomic_DNA"/>
</dbReference>
<protein>
    <recommendedName>
        <fullName evidence="1">Gamma-glutamylcyclotransferase AIG2-like domain-containing protein</fullName>
    </recommendedName>
</protein>
<reference evidence="2 3" key="1">
    <citation type="journal article" date="2013" name="Genome Announc.">
        <title>Draft Genome Sequence of Methylophaga lonarensis MPLT, a Haloalkaliphilic (Non-Methane-Utilizing) Methylotroph.</title>
        <authorList>
            <person name="Shetty S.A."/>
            <person name="Marathe N.P."/>
            <person name="Munot H."/>
            <person name="Antony C.P."/>
            <person name="Dhotre D.P."/>
            <person name="Murrell J.C."/>
            <person name="Shouche Y.S."/>
        </authorList>
    </citation>
    <scope>NUCLEOTIDE SEQUENCE [LARGE SCALE GENOMIC DNA]</scope>
    <source>
        <strain evidence="2 3">MPL</strain>
    </source>
</reference>
<name>M7P2X7_9GAMM</name>
<dbReference type="Gene3D" id="3.10.490.10">
    <property type="entry name" value="Gamma-glutamyl cyclotransferase-like"/>
    <property type="match status" value="1"/>
</dbReference>
<keyword evidence="3" id="KW-1185">Reference proteome</keyword>
<dbReference type="InterPro" id="IPR013024">
    <property type="entry name" value="GGCT-like"/>
</dbReference>
<evidence type="ECO:0000313" key="3">
    <source>
        <dbReference type="Proteomes" id="UP000012019"/>
    </source>
</evidence>
<dbReference type="InterPro" id="IPR009288">
    <property type="entry name" value="AIG2-like_dom"/>
</dbReference>
<accession>M7P2X7</accession>
<dbReference type="eggNOG" id="COG2105">
    <property type="taxonomic scope" value="Bacteria"/>
</dbReference>
<dbReference type="RefSeq" id="WP_009725617.1">
    <property type="nucleotide sequence ID" value="NZ_APHR01000013.1"/>
</dbReference>
<dbReference type="SUPFAM" id="SSF110857">
    <property type="entry name" value="Gamma-glutamyl cyclotransferase-like"/>
    <property type="match status" value="1"/>
</dbReference>
<dbReference type="PATRIC" id="fig|1286106.3.peg.575"/>
<gene>
    <name evidence="2" type="ORF">MPL1_02893</name>
</gene>
<dbReference type="STRING" id="1286106.MPL1_02893"/>
<dbReference type="AlphaFoldDB" id="M7P2X7"/>
<dbReference type="Pfam" id="PF06094">
    <property type="entry name" value="GGACT"/>
    <property type="match status" value="1"/>
</dbReference>
<dbReference type="CDD" id="cd06661">
    <property type="entry name" value="GGCT_like"/>
    <property type="match status" value="1"/>
</dbReference>
<evidence type="ECO:0000313" key="2">
    <source>
        <dbReference type="EMBL" id="EMR13842.1"/>
    </source>
</evidence>
<comment type="caution">
    <text evidence="2">The sequence shown here is derived from an EMBL/GenBank/DDBJ whole genome shotgun (WGS) entry which is preliminary data.</text>
</comment>
<dbReference type="OrthoDB" id="482277at2"/>
<sequence length="131" mass="15069">MQADYLFVYGSLRRAGSHHHLLEKHCRYIGKALAPGLLFQIEDYPGLVMTDNAATSVTGELYQIHDHSVWAVLDDYEGCSERFSEPYEFVRQIYKVTREQGDEINAWIYVYNFPFHDLPVIASGDFLSSSE</sequence>
<dbReference type="InterPro" id="IPR036568">
    <property type="entry name" value="GGCT-like_sf"/>
</dbReference>
<evidence type="ECO:0000259" key="1">
    <source>
        <dbReference type="Pfam" id="PF06094"/>
    </source>
</evidence>
<proteinExistence type="predicted"/>
<dbReference type="Proteomes" id="UP000012019">
    <property type="component" value="Unassembled WGS sequence"/>
</dbReference>